<comment type="cofactor">
    <cofactor evidence="1">
        <name>FMN</name>
        <dbReference type="ChEBI" id="CHEBI:58210"/>
    </cofactor>
</comment>
<dbReference type="Gene3D" id="3.40.50.360">
    <property type="match status" value="1"/>
</dbReference>
<name>A0ABD6NA59_9PSED</name>
<keyword evidence="2" id="KW-0288">FMN</keyword>
<dbReference type="InterPro" id="IPR029039">
    <property type="entry name" value="Flavoprotein-like_sf"/>
</dbReference>
<dbReference type="InterPro" id="IPR050712">
    <property type="entry name" value="NAD(P)H-dep_reductase"/>
</dbReference>
<organism evidence="4 5">
    <name type="scientific">Pseudomonas hunanensis</name>
    <dbReference type="NCBI Taxonomy" id="1247546"/>
    <lineage>
        <taxon>Bacteria</taxon>
        <taxon>Pseudomonadati</taxon>
        <taxon>Pseudomonadota</taxon>
        <taxon>Gammaproteobacteria</taxon>
        <taxon>Pseudomonadales</taxon>
        <taxon>Pseudomonadaceae</taxon>
        <taxon>Pseudomonas</taxon>
    </lineage>
</organism>
<dbReference type="Pfam" id="PF03358">
    <property type="entry name" value="FMN_red"/>
    <property type="match status" value="1"/>
</dbReference>
<gene>
    <name evidence="4" type="ORF">DM819_06795</name>
</gene>
<proteinExistence type="predicted"/>
<dbReference type="Proteomes" id="UP000704738">
    <property type="component" value="Unassembled WGS sequence"/>
</dbReference>
<dbReference type="EMBL" id="QJRE01000096">
    <property type="protein sequence ID" value="NWL45582.1"/>
    <property type="molecule type" value="Genomic_DNA"/>
</dbReference>
<sequence>MTKHRVLGISGSLRSQSTNSLFLRAMAWACPDTVSFKIYSDLGRIPIFNPDDEAEPGHVVTEWREMLLGADMILLASPEYVHGVPGAIKNAFDWIAGSGELMGKLLAFPNISHRATIAHAQLAETLHILGTRKVEECSPKATLDEPMILPDQDVEGVLSHPLTCGRIEVLWGNIEKRLDAERVGLEQPVSLTRYLW</sequence>
<evidence type="ECO:0000313" key="5">
    <source>
        <dbReference type="Proteomes" id="UP000704738"/>
    </source>
</evidence>
<protein>
    <submittedName>
        <fullName evidence="4">FMN reductase</fullName>
    </submittedName>
</protein>
<comment type="caution">
    <text evidence="4">The sequence shown here is derived from an EMBL/GenBank/DDBJ whole genome shotgun (WGS) entry which is preliminary data.</text>
</comment>
<evidence type="ECO:0000259" key="3">
    <source>
        <dbReference type="Pfam" id="PF03358"/>
    </source>
</evidence>
<dbReference type="GO" id="GO:0016655">
    <property type="term" value="F:oxidoreductase activity, acting on NAD(P)H, quinone or similar compound as acceptor"/>
    <property type="evidence" value="ECO:0007669"/>
    <property type="project" value="UniProtKB-ARBA"/>
</dbReference>
<dbReference type="AlphaFoldDB" id="A0ABD6NA59"/>
<evidence type="ECO:0000313" key="4">
    <source>
        <dbReference type="EMBL" id="NWL45582.1"/>
    </source>
</evidence>
<dbReference type="RefSeq" id="WP_179052619.1">
    <property type="nucleotide sequence ID" value="NZ_QJRE01000096.1"/>
</dbReference>
<dbReference type="PANTHER" id="PTHR30543:SF21">
    <property type="entry name" value="NAD(P)H-DEPENDENT FMN REDUCTASE LOT6"/>
    <property type="match status" value="1"/>
</dbReference>
<dbReference type="InterPro" id="IPR005025">
    <property type="entry name" value="FMN_Rdtase-like_dom"/>
</dbReference>
<feature type="domain" description="NADPH-dependent FMN reductase-like" evidence="3">
    <location>
        <begin position="5"/>
        <end position="134"/>
    </location>
</feature>
<evidence type="ECO:0000256" key="1">
    <source>
        <dbReference type="ARBA" id="ARBA00001917"/>
    </source>
</evidence>
<keyword evidence="2" id="KW-0285">Flavoprotein</keyword>
<dbReference type="SUPFAM" id="SSF52218">
    <property type="entry name" value="Flavoproteins"/>
    <property type="match status" value="1"/>
</dbReference>
<reference evidence="4 5" key="1">
    <citation type="submission" date="2018-06" db="EMBL/GenBank/DDBJ databases">
        <title>Bacteria isolated from soil of Wuhan.</title>
        <authorList>
            <person name="Xiang W."/>
            <person name="Huang C."/>
        </authorList>
    </citation>
    <scope>NUCLEOTIDE SEQUENCE [LARGE SCALE GENOMIC DNA]</scope>
    <source>
        <strain evidence="5">xwS4</strain>
    </source>
</reference>
<accession>A0ABD6NA59</accession>
<dbReference type="PANTHER" id="PTHR30543">
    <property type="entry name" value="CHROMATE REDUCTASE"/>
    <property type="match status" value="1"/>
</dbReference>
<evidence type="ECO:0000256" key="2">
    <source>
        <dbReference type="ARBA" id="ARBA00022643"/>
    </source>
</evidence>